<dbReference type="SUPFAM" id="SSF52172">
    <property type="entry name" value="CheY-like"/>
    <property type="match status" value="1"/>
</dbReference>
<comment type="function">
    <text evidence="2">May play the central regulatory role in sporulation. It may be an element of the effector pathway responsible for the activation of sporulation genes in response to nutritional stress. Spo0A may act in concert with spo0H (a sigma factor) to control the expression of some genes that are critical to the sporulation process.</text>
</comment>
<reference evidence="7" key="1">
    <citation type="submission" date="2015-05" db="EMBL/GenBank/DDBJ databases">
        <authorList>
            <consortium name="Pathogen Informatics"/>
        </authorList>
    </citation>
    <scope>NUCLEOTIDE SEQUENCE [LARGE SCALE GENOMIC DNA]</scope>
    <source>
        <strain evidence="7">L1-83</strain>
    </source>
</reference>
<protein>
    <recommendedName>
        <fullName evidence="1">Stage 0 sporulation protein A homolog</fullName>
    </recommendedName>
</protein>
<feature type="domain" description="Response regulatory" evidence="4">
    <location>
        <begin position="4"/>
        <end position="122"/>
    </location>
</feature>
<keyword evidence="7" id="KW-1185">Reference proteome</keyword>
<evidence type="ECO:0000259" key="4">
    <source>
        <dbReference type="PROSITE" id="PS50110"/>
    </source>
</evidence>
<dbReference type="GO" id="GO:0003677">
    <property type="term" value="F:DNA binding"/>
    <property type="evidence" value="ECO:0007669"/>
    <property type="project" value="InterPro"/>
</dbReference>
<dbReference type="Gene3D" id="3.40.50.2300">
    <property type="match status" value="1"/>
</dbReference>
<evidence type="ECO:0000256" key="2">
    <source>
        <dbReference type="ARBA" id="ARBA00024867"/>
    </source>
</evidence>
<gene>
    <name evidence="6" type="ORF">RIL183_18301</name>
</gene>
<dbReference type="PANTHER" id="PTHR37299">
    <property type="entry name" value="TRANSCRIPTIONAL REGULATOR-RELATED"/>
    <property type="match status" value="1"/>
</dbReference>
<dbReference type="Gene3D" id="2.40.50.1020">
    <property type="entry name" value="LytTr DNA-binding domain"/>
    <property type="match status" value="1"/>
</dbReference>
<dbReference type="InterPro" id="IPR011006">
    <property type="entry name" value="CheY-like_superfamily"/>
</dbReference>
<keyword evidence="3" id="KW-0597">Phosphoprotein</keyword>
<dbReference type="PROSITE" id="PS50110">
    <property type="entry name" value="RESPONSE_REGULATORY"/>
    <property type="match status" value="1"/>
</dbReference>
<evidence type="ECO:0000313" key="7">
    <source>
        <dbReference type="Proteomes" id="UP000049828"/>
    </source>
</evidence>
<evidence type="ECO:0000259" key="5">
    <source>
        <dbReference type="PROSITE" id="PS50930"/>
    </source>
</evidence>
<dbReference type="AlphaFoldDB" id="A0A0M6WHH5"/>
<accession>A0A0M6WHH5</accession>
<dbReference type="PANTHER" id="PTHR37299:SF1">
    <property type="entry name" value="STAGE 0 SPORULATION PROTEIN A HOMOLOG"/>
    <property type="match status" value="1"/>
</dbReference>
<dbReference type="InterPro" id="IPR007492">
    <property type="entry name" value="LytTR_DNA-bd_dom"/>
</dbReference>
<dbReference type="InterPro" id="IPR001789">
    <property type="entry name" value="Sig_transdc_resp-reg_receiver"/>
</dbReference>
<evidence type="ECO:0000256" key="1">
    <source>
        <dbReference type="ARBA" id="ARBA00018672"/>
    </source>
</evidence>
<evidence type="ECO:0000313" key="6">
    <source>
        <dbReference type="EMBL" id="CRL36047.1"/>
    </source>
</evidence>
<dbReference type="OrthoDB" id="9802383at2"/>
<dbReference type="RefSeq" id="WP_021922148.1">
    <property type="nucleotide sequence ID" value="NZ_CVRS01000063.1"/>
</dbReference>
<name>A0A0M6WHH5_9FIRM</name>
<feature type="modified residue" description="4-aspartylphosphate" evidence="3">
    <location>
        <position position="59"/>
    </location>
</feature>
<proteinExistence type="predicted"/>
<dbReference type="Pfam" id="PF04397">
    <property type="entry name" value="LytTR"/>
    <property type="match status" value="1"/>
</dbReference>
<organism evidence="6 7">
    <name type="scientific">Roseburia inulinivorans</name>
    <dbReference type="NCBI Taxonomy" id="360807"/>
    <lineage>
        <taxon>Bacteria</taxon>
        <taxon>Bacillati</taxon>
        <taxon>Bacillota</taxon>
        <taxon>Clostridia</taxon>
        <taxon>Lachnospirales</taxon>
        <taxon>Lachnospiraceae</taxon>
        <taxon>Roseburia</taxon>
    </lineage>
</organism>
<evidence type="ECO:0000256" key="3">
    <source>
        <dbReference type="PROSITE-ProRule" id="PRU00169"/>
    </source>
</evidence>
<dbReference type="STRING" id="360807.ERS852392_00253"/>
<dbReference type="SMART" id="SM00448">
    <property type="entry name" value="REC"/>
    <property type="match status" value="1"/>
</dbReference>
<dbReference type="Pfam" id="PF00072">
    <property type="entry name" value="Response_reg"/>
    <property type="match status" value="1"/>
</dbReference>
<feature type="domain" description="HTH LytTR-type" evidence="5">
    <location>
        <begin position="132"/>
        <end position="229"/>
    </location>
</feature>
<dbReference type="GO" id="GO:0000156">
    <property type="term" value="F:phosphorelay response regulator activity"/>
    <property type="evidence" value="ECO:0007669"/>
    <property type="project" value="InterPro"/>
</dbReference>
<sequence length="231" mass="27268">MTYQIAICDDEEKQRAYIKSLVEGWLRQTFHHTKIQEYASSEQFLFEQAYDRTQILFLDIEMEKMDGIALAREIRKHNRQMQIIFVTGYMEYIQEGYDVEALHYLLKPVSQEKIDSVLDRAVERLKTADAVLLVESGGEVLRLPLKEIRFIESNRNYNIIHADNDYEMRGTLSELEEKLDEAFVRVGRSYLVNLHYVRRIGKTELILNTGEKLLVPRGSYKKLNEAFIKYF</sequence>
<dbReference type="SMART" id="SM00850">
    <property type="entry name" value="LytTR"/>
    <property type="match status" value="1"/>
</dbReference>
<dbReference type="EMBL" id="CVRS01000063">
    <property type="protein sequence ID" value="CRL36047.1"/>
    <property type="molecule type" value="Genomic_DNA"/>
</dbReference>
<dbReference type="Proteomes" id="UP000049828">
    <property type="component" value="Unassembled WGS sequence"/>
</dbReference>
<dbReference type="InterPro" id="IPR046947">
    <property type="entry name" value="LytR-like"/>
</dbReference>
<dbReference type="PROSITE" id="PS50930">
    <property type="entry name" value="HTH_LYTTR"/>
    <property type="match status" value="1"/>
</dbReference>